<dbReference type="Proteomes" id="UP001500459">
    <property type="component" value="Unassembled WGS sequence"/>
</dbReference>
<accession>A0ABP6UNF4</accession>
<comment type="caution">
    <text evidence="1">The sequence shown here is derived from an EMBL/GenBank/DDBJ whole genome shotgun (WGS) entry which is preliminary data.</text>
</comment>
<proteinExistence type="predicted"/>
<dbReference type="RefSeq" id="WP_344928925.1">
    <property type="nucleotide sequence ID" value="NZ_BAABCW010000013.1"/>
</dbReference>
<protein>
    <submittedName>
        <fullName evidence="1">Uncharacterized protein</fullName>
    </submittedName>
</protein>
<organism evidence="1 2">
    <name type="scientific">Aquimarina addita</name>
    <dbReference type="NCBI Taxonomy" id="870485"/>
    <lineage>
        <taxon>Bacteria</taxon>
        <taxon>Pseudomonadati</taxon>
        <taxon>Bacteroidota</taxon>
        <taxon>Flavobacteriia</taxon>
        <taxon>Flavobacteriales</taxon>
        <taxon>Flavobacteriaceae</taxon>
        <taxon>Aquimarina</taxon>
    </lineage>
</organism>
<dbReference type="EMBL" id="BAABCW010000013">
    <property type="protein sequence ID" value="GAA3514540.1"/>
    <property type="molecule type" value="Genomic_DNA"/>
</dbReference>
<name>A0ABP6UNF4_9FLAO</name>
<sequence>MKTVQKHQKNNEINNVIHLIQNNIDCSKEIINHIDTILETKEIPASISNDLITQRNACAVNVMNFVRITKFI</sequence>
<gene>
    <name evidence="1" type="ORF">GCM10022393_30620</name>
</gene>
<evidence type="ECO:0000313" key="1">
    <source>
        <dbReference type="EMBL" id="GAA3514540.1"/>
    </source>
</evidence>
<reference evidence="2" key="1">
    <citation type="journal article" date="2019" name="Int. J. Syst. Evol. Microbiol.">
        <title>The Global Catalogue of Microorganisms (GCM) 10K type strain sequencing project: providing services to taxonomists for standard genome sequencing and annotation.</title>
        <authorList>
            <consortium name="The Broad Institute Genomics Platform"/>
            <consortium name="The Broad Institute Genome Sequencing Center for Infectious Disease"/>
            <person name="Wu L."/>
            <person name="Ma J."/>
        </authorList>
    </citation>
    <scope>NUCLEOTIDE SEQUENCE [LARGE SCALE GENOMIC DNA]</scope>
    <source>
        <strain evidence="2">JCM 17106</strain>
    </source>
</reference>
<keyword evidence="2" id="KW-1185">Reference proteome</keyword>
<evidence type="ECO:0000313" key="2">
    <source>
        <dbReference type="Proteomes" id="UP001500459"/>
    </source>
</evidence>